<evidence type="ECO:0000313" key="4">
    <source>
        <dbReference type="Proteomes" id="UP001333710"/>
    </source>
</evidence>
<dbReference type="EMBL" id="AP027272">
    <property type="protein sequence ID" value="BDX04616.1"/>
    <property type="molecule type" value="Genomic_DNA"/>
</dbReference>
<proteinExistence type="inferred from homology"/>
<dbReference type="InterPro" id="IPR007335">
    <property type="entry name" value="DUF413"/>
</dbReference>
<evidence type="ECO:0000256" key="1">
    <source>
        <dbReference type="ARBA" id="ARBA00093464"/>
    </source>
</evidence>
<dbReference type="Pfam" id="PF04219">
    <property type="entry name" value="DUF413"/>
    <property type="match status" value="1"/>
</dbReference>
<dbReference type="Proteomes" id="UP001333710">
    <property type="component" value="Chromosome"/>
</dbReference>
<keyword evidence="4" id="KW-1185">Reference proteome</keyword>
<evidence type="ECO:0000313" key="3">
    <source>
        <dbReference type="EMBL" id="BDX04616.1"/>
    </source>
</evidence>
<evidence type="ECO:0000256" key="2">
    <source>
        <dbReference type="ARBA" id="ARBA00093628"/>
    </source>
</evidence>
<gene>
    <name evidence="3" type="ORF">MACH26_01370</name>
</gene>
<name>A0AA48HH88_9ALTE</name>
<comment type="similarity">
    <text evidence="1">Belongs to the MaoP family.</text>
</comment>
<reference evidence="3" key="1">
    <citation type="submission" date="2023-01" db="EMBL/GenBank/DDBJ databases">
        <title>Complete genome sequence of Planctobacterium marinum strain Dej080120_11.</title>
        <authorList>
            <person name="Ueki S."/>
            <person name="Maruyama F."/>
        </authorList>
    </citation>
    <scope>NUCLEOTIDE SEQUENCE</scope>
    <source>
        <strain evidence="3">Dej080120_11</strain>
    </source>
</reference>
<dbReference type="KEGG" id="pmaw:MACH26_01370"/>
<accession>A0AA48HH88</accession>
<dbReference type="RefSeq" id="WP_338290407.1">
    <property type="nucleotide sequence ID" value="NZ_AP027272.1"/>
</dbReference>
<protein>
    <recommendedName>
        <fullName evidence="2">Macrodomain Ori protein</fullName>
    </recommendedName>
</protein>
<dbReference type="AlphaFoldDB" id="A0AA48HH88"/>
<organism evidence="3 4">
    <name type="scientific">Planctobacterium marinum</name>
    <dbReference type="NCBI Taxonomy" id="1631968"/>
    <lineage>
        <taxon>Bacteria</taxon>
        <taxon>Pseudomonadati</taxon>
        <taxon>Pseudomonadota</taxon>
        <taxon>Gammaproteobacteria</taxon>
        <taxon>Alteromonadales</taxon>
        <taxon>Alteromonadaceae</taxon>
        <taxon>Planctobacterium</taxon>
    </lineage>
</organism>
<sequence length="115" mass="13214">MQLEQGFVVAEPFRDQLNFPYGFGKSGDFSINEARLLATLGARLSKLEQGIVEPQNQVEEAFVDMCISMREPTTIVERLWRKYLRLTTTRRFHTLHGCSRVHSKDTGPTELVEEL</sequence>